<organism evidence="2 3">
    <name type="scientific">Legionella erythra</name>
    <dbReference type="NCBI Taxonomy" id="448"/>
    <lineage>
        <taxon>Bacteria</taxon>
        <taxon>Pseudomonadati</taxon>
        <taxon>Pseudomonadota</taxon>
        <taxon>Gammaproteobacteria</taxon>
        <taxon>Legionellales</taxon>
        <taxon>Legionellaceae</taxon>
        <taxon>Legionella</taxon>
    </lineage>
</organism>
<dbReference type="EMBL" id="LNYA01000030">
    <property type="protein sequence ID" value="KTC96152.1"/>
    <property type="molecule type" value="Genomic_DNA"/>
</dbReference>
<dbReference type="SUPFAM" id="SSF47413">
    <property type="entry name" value="lambda repressor-like DNA-binding domains"/>
    <property type="match status" value="1"/>
</dbReference>
<dbReference type="Proteomes" id="UP000054773">
    <property type="component" value="Unassembled WGS sequence"/>
</dbReference>
<protein>
    <submittedName>
        <fullName evidence="2">Helix-turn-helix protein</fullName>
    </submittedName>
</protein>
<dbReference type="CDD" id="cd00093">
    <property type="entry name" value="HTH_XRE"/>
    <property type="match status" value="1"/>
</dbReference>
<dbReference type="SMART" id="SM00530">
    <property type="entry name" value="HTH_XRE"/>
    <property type="match status" value="1"/>
</dbReference>
<evidence type="ECO:0000313" key="2">
    <source>
        <dbReference type="EMBL" id="KTC96152.1"/>
    </source>
</evidence>
<feature type="domain" description="HTH cro/C1-type" evidence="1">
    <location>
        <begin position="12"/>
        <end position="65"/>
    </location>
</feature>
<evidence type="ECO:0000259" key="1">
    <source>
        <dbReference type="PROSITE" id="PS50943"/>
    </source>
</evidence>
<keyword evidence="3" id="KW-1185">Reference proteome</keyword>
<dbReference type="STRING" id="448.Lery_1944"/>
<dbReference type="AlphaFoldDB" id="A0A0W0TKU8"/>
<reference evidence="2 3" key="1">
    <citation type="submission" date="2015-11" db="EMBL/GenBank/DDBJ databases">
        <title>Genomic analysis of 38 Legionella species identifies large and diverse effector repertoires.</title>
        <authorList>
            <person name="Burstein D."/>
            <person name="Amaro F."/>
            <person name="Zusman T."/>
            <person name="Lifshitz Z."/>
            <person name="Cohen O."/>
            <person name="Gilbert J.A."/>
            <person name="Pupko T."/>
            <person name="Shuman H.A."/>
            <person name="Segal G."/>
        </authorList>
    </citation>
    <scope>NUCLEOTIDE SEQUENCE [LARGE SCALE GENOMIC DNA]</scope>
    <source>
        <strain evidence="2 3">SE-32A-C8</strain>
    </source>
</reference>
<name>A0A0W0TKU8_LEGER</name>
<dbReference type="Gene3D" id="1.10.260.40">
    <property type="entry name" value="lambda repressor-like DNA-binding domains"/>
    <property type="match status" value="1"/>
</dbReference>
<dbReference type="PATRIC" id="fig|448.7.peg.2039"/>
<sequence length="249" mass="29376">MPDQIADLFLLLKKQLKAQGYTYKTLAQKLNLSEASVKRLFSQQDANLSRLQSICDCLNLSLSEVFEQLEKDKKLIVHLTENQEKELVSELELLLVAICVLNHWTFADILRFYTISEHDLIRYVARLDKMKIIELQTRNRFKRLIAHDFHWIADGPIQRFFQETIQDDFFDCHFERPTELYLVRSGMLSEQDNQIIQQSLHNAANEFVKRCRDTVDVPIDKRQGTALIIAMRPWVPRIFDRLKREQPAD</sequence>
<dbReference type="PROSITE" id="PS50943">
    <property type="entry name" value="HTH_CROC1"/>
    <property type="match status" value="1"/>
</dbReference>
<dbReference type="Pfam" id="PF13443">
    <property type="entry name" value="HTH_26"/>
    <property type="match status" value="1"/>
</dbReference>
<comment type="caution">
    <text evidence="2">The sequence shown here is derived from an EMBL/GenBank/DDBJ whole genome shotgun (WGS) entry which is preliminary data.</text>
</comment>
<gene>
    <name evidence="2" type="ORF">Lery_1944</name>
</gene>
<dbReference type="InterPro" id="IPR001387">
    <property type="entry name" value="Cro/C1-type_HTH"/>
</dbReference>
<evidence type="ECO:0000313" key="3">
    <source>
        <dbReference type="Proteomes" id="UP000054773"/>
    </source>
</evidence>
<dbReference type="InterPro" id="IPR010982">
    <property type="entry name" value="Lambda_DNA-bd_dom_sf"/>
</dbReference>
<dbReference type="GO" id="GO:0003677">
    <property type="term" value="F:DNA binding"/>
    <property type="evidence" value="ECO:0007669"/>
    <property type="project" value="InterPro"/>
</dbReference>
<accession>A0A0W0TKU8</accession>
<proteinExistence type="predicted"/>